<dbReference type="Proteomes" id="UP000052268">
    <property type="component" value="Unassembled WGS sequence"/>
</dbReference>
<dbReference type="EMBL" id="JACU01000004">
    <property type="protein sequence ID" value="KMS56631.1"/>
    <property type="molecule type" value="Genomic_DNA"/>
</dbReference>
<proteinExistence type="predicted"/>
<keyword evidence="2" id="KW-1185">Reference proteome</keyword>
<organism evidence="1 2">
    <name type="scientific">Novosphingobium barchaimii LL02</name>
    <dbReference type="NCBI Taxonomy" id="1114963"/>
    <lineage>
        <taxon>Bacteria</taxon>
        <taxon>Pseudomonadati</taxon>
        <taxon>Pseudomonadota</taxon>
        <taxon>Alphaproteobacteria</taxon>
        <taxon>Sphingomonadales</taxon>
        <taxon>Sphingomonadaceae</taxon>
        <taxon>Novosphingobium</taxon>
    </lineage>
</organism>
<name>A0A0J7XY83_9SPHN</name>
<comment type="caution">
    <text evidence="1">The sequence shown here is derived from an EMBL/GenBank/DDBJ whole genome shotgun (WGS) entry which is preliminary data.</text>
</comment>
<gene>
    <name evidence="1" type="ORF">V474_14310</name>
</gene>
<reference evidence="1 2" key="1">
    <citation type="journal article" date="2015" name="G3 (Bethesda)">
        <title>Insights into Ongoing Evolution of the Hexachlorocyclohexane Catabolic Pathway from Comparative Genomics of Ten Sphingomonadaceae Strains.</title>
        <authorList>
            <person name="Pearce S.L."/>
            <person name="Oakeshott J.G."/>
            <person name="Pandey G."/>
        </authorList>
    </citation>
    <scope>NUCLEOTIDE SEQUENCE [LARGE SCALE GENOMIC DNA]</scope>
    <source>
        <strain evidence="1 2">LL02</strain>
    </source>
</reference>
<protein>
    <submittedName>
        <fullName evidence="1">Uncharacterized protein</fullName>
    </submittedName>
</protein>
<sequence length="51" mass="5320">MSPRAIFQSINKKSLVTGAAVIGAVGLRTILGGIEARAQAIGGASRQRRDR</sequence>
<dbReference type="PATRIC" id="fig|1114963.3.peg.1678"/>
<dbReference type="AlphaFoldDB" id="A0A0J7XY83"/>
<evidence type="ECO:0000313" key="2">
    <source>
        <dbReference type="Proteomes" id="UP000052268"/>
    </source>
</evidence>
<accession>A0A0J7XY83</accession>
<dbReference type="RefSeq" id="WP_169795035.1">
    <property type="nucleotide sequence ID" value="NZ_KQ130453.1"/>
</dbReference>
<evidence type="ECO:0000313" key="1">
    <source>
        <dbReference type="EMBL" id="KMS56631.1"/>
    </source>
</evidence>